<dbReference type="InterPro" id="IPR022441">
    <property type="entry name" value="Para_beta_helix_rpt-2"/>
</dbReference>
<evidence type="ECO:0000256" key="4">
    <source>
        <dbReference type="SAM" id="SignalP"/>
    </source>
</evidence>
<accession>A0A2R4MIC4</accession>
<organism evidence="6 7">
    <name type="scientific">Maritalea myrionectae</name>
    <dbReference type="NCBI Taxonomy" id="454601"/>
    <lineage>
        <taxon>Bacteria</taxon>
        <taxon>Pseudomonadati</taxon>
        <taxon>Pseudomonadota</taxon>
        <taxon>Alphaproteobacteria</taxon>
        <taxon>Hyphomicrobiales</taxon>
        <taxon>Devosiaceae</taxon>
        <taxon>Maritalea</taxon>
    </lineage>
</organism>
<dbReference type="EMBL" id="CP021330">
    <property type="protein sequence ID" value="AVX05720.1"/>
    <property type="molecule type" value="Genomic_DNA"/>
</dbReference>
<protein>
    <submittedName>
        <fullName evidence="6">Copper-binding periplasmic protein</fullName>
    </submittedName>
</protein>
<gene>
    <name evidence="6" type="ORF">MXMO3_03214</name>
</gene>
<name>A0A2R4MIC4_9HYPH</name>
<dbReference type="SMART" id="SM00710">
    <property type="entry name" value="PbH1"/>
    <property type="match status" value="9"/>
</dbReference>
<evidence type="ECO:0000259" key="5">
    <source>
        <dbReference type="SMART" id="SM00722"/>
    </source>
</evidence>
<dbReference type="InterPro" id="IPR006633">
    <property type="entry name" value="Carb-bd_sugar_hydrolysis-dom"/>
</dbReference>
<feature type="domain" description="Carbohydrate-binding/sugar hydrolysis" evidence="5">
    <location>
        <begin position="193"/>
        <end position="354"/>
    </location>
</feature>
<evidence type="ECO:0000256" key="3">
    <source>
        <dbReference type="ARBA" id="ARBA00022786"/>
    </source>
</evidence>
<dbReference type="NCBIfam" id="TIGR03804">
    <property type="entry name" value="para_beta_helix"/>
    <property type="match status" value="1"/>
</dbReference>
<dbReference type="SUPFAM" id="SSF51126">
    <property type="entry name" value="Pectin lyase-like"/>
    <property type="match status" value="1"/>
</dbReference>
<dbReference type="PANTHER" id="PTHR22990">
    <property type="entry name" value="F-BOX ONLY PROTEIN"/>
    <property type="match status" value="1"/>
</dbReference>
<keyword evidence="2" id="KW-0677">Repeat</keyword>
<dbReference type="InterPro" id="IPR006626">
    <property type="entry name" value="PbH1"/>
</dbReference>
<dbReference type="PANTHER" id="PTHR22990:SF15">
    <property type="entry name" value="F-BOX ONLY PROTEIN 10"/>
    <property type="match status" value="1"/>
</dbReference>
<dbReference type="RefSeq" id="WP_205468037.1">
    <property type="nucleotide sequence ID" value="NZ_CP021330.1"/>
</dbReference>
<sequence length="419" mass="46051">MMLRLLACLLLLLNVATAMARDWQVTPEGEALSVILEKAEAGDYVRLAPGTYAGPIQIDVPLVLDGQGKAHIKGNEIGSVIVVNATDVTVRGIKVTGSGSDGQNRDSGIVTAQSADRALIENNVLLGNLVGIDVHGTKDAMVRANKIEGRLDHRMNERGNGVYVWNAPGSKVVGNDIRYGRDGIFVNTSKQNEFIGNRMRDLRFAIHYMHANKSVVRNNISLGNHLGYAIMYSDDVVIEGNLSRNDRDHGIMLNYTNKSTILANIIEQGGEKCVFIYNAHKNSFRGNLFSQCQIGVHFTAGSERNSIVENAFVGNRTQVKYVGSKWLDWSVDGKGNYWSDHAAYDLDGNGIADAAYRPNDIMDHVLWTQPMAKSLLGSPAVQLIRWSQSAFPALLPGGVVDRHPLMQPVQPEIPEWEEF</sequence>
<dbReference type="InterPro" id="IPR051550">
    <property type="entry name" value="SCF-Subunits/Alg-Epimerases"/>
</dbReference>
<feature type="signal peptide" evidence="4">
    <location>
        <begin position="1"/>
        <end position="20"/>
    </location>
</feature>
<reference evidence="6 7" key="1">
    <citation type="submission" date="2017-05" db="EMBL/GenBank/DDBJ databases">
        <title>Genome Analysis of Maritalea myrionectae HL2708#5.</title>
        <authorList>
            <consortium name="Cotde Inc.-PKNU"/>
            <person name="Jang D."/>
            <person name="Oh H.-M."/>
        </authorList>
    </citation>
    <scope>NUCLEOTIDE SEQUENCE [LARGE SCALE GENOMIC DNA]</scope>
    <source>
        <strain evidence="6 7">HL2708#5</strain>
    </source>
</reference>
<dbReference type="InterPro" id="IPR011050">
    <property type="entry name" value="Pectin_lyase_fold/virulence"/>
</dbReference>
<dbReference type="InterPro" id="IPR026464">
    <property type="entry name" value="NosD_copper_fam"/>
</dbReference>
<dbReference type="KEGG" id="mmyr:MXMO3_03214"/>
<dbReference type="AlphaFoldDB" id="A0A2R4MIC4"/>
<proteinExistence type="predicted"/>
<dbReference type="Gene3D" id="2.160.20.10">
    <property type="entry name" value="Single-stranded right-handed beta-helix, Pectin lyase-like"/>
    <property type="match status" value="2"/>
</dbReference>
<evidence type="ECO:0000256" key="2">
    <source>
        <dbReference type="ARBA" id="ARBA00022737"/>
    </source>
</evidence>
<dbReference type="STRING" id="1122213.GCA_000423365_00906"/>
<comment type="pathway">
    <text evidence="1">Protein modification; protein ubiquitination.</text>
</comment>
<keyword evidence="4" id="KW-0732">Signal</keyword>
<dbReference type="Pfam" id="PF05048">
    <property type="entry name" value="NosD"/>
    <property type="match status" value="1"/>
</dbReference>
<feature type="chain" id="PRO_5015310771" evidence="4">
    <location>
        <begin position="21"/>
        <end position="419"/>
    </location>
</feature>
<dbReference type="SMART" id="SM00722">
    <property type="entry name" value="CASH"/>
    <property type="match status" value="2"/>
</dbReference>
<evidence type="ECO:0000313" key="6">
    <source>
        <dbReference type="EMBL" id="AVX05720.1"/>
    </source>
</evidence>
<evidence type="ECO:0000256" key="1">
    <source>
        <dbReference type="ARBA" id="ARBA00004906"/>
    </source>
</evidence>
<keyword evidence="7" id="KW-1185">Reference proteome</keyword>
<evidence type="ECO:0000313" key="7">
    <source>
        <dbReference type="Proteomes" id="UP000258927"/>
    </source>
</evidence>
<dbReference type="Proteomes" id="UP000258927">
    <property type="component" value="Chromosome"/>
</dbReference>
<dbReference type="InterPro" id="IPR012334">
    <property type="entry name" value="Pectin_lyas_fold"/>
</dbReference>
<dbReference type="InterPro" id="IPR007742">
    <property type="entry name" value="NosD_dom"/>
</dbReference>
<keyword evidence="3" id="KW-0833">Ubl conjugation pathway</keyword>
<dbReference type="NCBIfam" id="TIGR04247">
    <property type="entry name" value="NosD_copper_fam"/>
    <property type="match status" value="1"/>
</dbReference>
<feature type="domain" description="Carbohydrate-binding/sugar hydrolysis" evidence="5">
    <location>
        <begin position="39"/>
        <end position="187"/>
    </location>
</feature>